<feature type="compositionally biased region" description="Polar residues" evidence="11">
    <location>
        <begin position="271"/>
        <end position="299"/>
    </location>
</feature>
<evidence type="ECO:0000313" key="13">
    <source>
        <dbReference type="Proteomes" id="UP001152795"/>
    </source>
</evidence>
<evidence type="ECO:0000256" key="2">
    <source>
        <dbReference type="ARBA" id="ARBA00022679"/>
    </source>
</evidence>
<evidence type="ECO:0000256" key="11">
    <source>
        <dbReference type="SAM" id="MobiDB-lite"/>
    </source>
</evidence>
<dbReference type="OrthoDB" id="4096362at2759"/>
<comment type="subcellular location">
    <subcellularLocation>
        <location evidence="1">Endomembrane system</location>
        <topology evidence="1">Multi-pass membrane protein</topology>
    </subcellularLocation>
</comment>
<evidence type="ECO:0000256" key="8">
    <source>
        <dbReference type="ARBA" id="ARBA00023315"/>
    </source>
</evidence>
<evidence type="ECO:0000256" key="3">
    <source>
        <dbReference type="ARBA" id="ARBA00022692"/>
    </source>
</evidence>
<dbReference type="Proteomes" id="UP001152795">
    <property type="component" value="Unassembled WGS sequence"/>
</dbReference>
<evidence type="ECO:0000256" key="7">
    <source>
        <dbReference type="ARBA" id="ARBA00023288"/>
    </source>
</evidence>
<comment type="similarity">
    <text evidence="10">Belongs to the DHHC palmitoyltransferase family.</text>
</comment>
<evidence type="ECO:0000256" key="10">
    <source>
        <dbReference type="RuleBase" id="RU079119"/>
    </source>
</evidence>
<keyword evidence="4 10" id="KW-1133">Transmembrane helix</keyword>
<keyword evidence="8 10" id="KW-0012">Acyltransferase</keyword>
<evidence type="ECO:0000256" key="1">
    <source>
        <dbReference type="ARBA" id="ARBA00004127"/>
    </source>
</evidence>
<feature type="transmembrane region" description="Helical" evidence="10">
    <location>
        <begin position="60"/>
        <end position="81"/>
    </location>
</feature>
<evidence type="ECO:0000256" key="6">
    <source>
        <dbReference type="ARBA" id="ARBA00023139"/>
    </source>
</evidence>
<dbReference type="GO" id="GO:0006612">
    <property type="term" value="P:protein targeting to membrane"/>
    <property type="evidence" value="ECO:0007669"/>
    <property type="project" value="TreeGrafter"/>
</dbReference>
<dbReference type="AlphaFoldDB" id="A0A6S7GY94"/>
<dbReference type="EMBL" id="CACRXK020001468">
    <property type="protein sequence ID" value="CAB3989331.1"/>
    <property type="molecule type" value="Genomic_DNA"/>
</dbReference>
<dbReference type="InterPro" id="IPR001594">
    <property type="entry name" value="Palmitoyltrfase_DHHC"/>
</dbReference>
<organism evidence="12 13">
    <name type="scientific">Paramuricea clavata</name>
    <name type="common">Red gorgonian</name>
    <name type="synonym">Violescent sea-whip</name>
    <dbReference type="NCBI Taxonomy" id="317549"/>
    <lineage>
        <taxon>Eukaryota</taxon>
        <taxon>Metazoa</taxon>
        <taxon>Cnidaria</taxon>
        <taxon>Anthozoa</taxon>
        <taxon>Octocorallia</taxon>
        <taxon>Malacalcyonacea</taxon>
        <taxon>Plexauridae</taxon>
        <taxon>Paramuricea</taxon>
    </lineage>
</organism>
<dbReference type="PANTHER" id="PTHR22883:SF43">
    <property type="entry name" value="PALMITOYLTRANSFERASE APP"/>
    <property type="match status" value="1"/>
</dbReference>
<keyword evidence="7" id="KW-0449">Lipoprotein</keyword>
<sequence>MSPKRKWENFPGRNKFYLNGRVIMAKANGVCIFTAVLILSTSALFFAFDCPYLYDHVSPVVPFIAIWFFLFSLGALARAAFIDPGIVPRASLDEAAYIEKHIALETSQSQGFRPPARTRDITVNGQSVKLKYCFTCKIFRPPRASHCSMCDNCVDRFDHHCPWVVLLSEDKGSFVDAVKESPARYPFILGLTGFHSYLVASNQTTNEDIKGTFSSRRGQNNYNPYSKGSVWANCVDVLCAPLRPSLLDLRGFIVPDPSDSAERGQYGSVATNQQPAMPAPISQTMYPAPTNTSVENNDTAEQKKPLIPDTSNHGDTLKQDSDRGLVKLSTV</sequence>
<name>A0A6S7GY94_PARCT</name>
<dbReference type="GO" id="GO:0005794">
    <property type="term" value="C:Golgi apparatus"/>
    <property type="evidence" value="ECO:0007669"/>
    <property type="project" value="TreeGrafter"/>
</dbReference>
<comment type="caution">
    <text evidence="12">The sequence shown here is derived from an EMBL/GenBank/DDBJ whole genome shotgun (WGS) entry which is preliminary data.</text>
</comment>
<dbReference type="PANTHER" id="PTHR22883">
    <property type="entry name" value="ZINC FINGER DHHC DOMAIN CONTAINING PROTEIN"/>
    <property type="match status" value="1"/>
</dbReference>
<proteinExistence type="inferred from homology"/>
<feature type="region of interest" description="Disordered" evidence="11">
    <location>
        <begin position="271"/>
        <end position="331"/>
    </location>
</feature>
<feature type="compositionally biased region" description="Basic and acidic residues" evidence="11">
    <location>
        <begin position="315"/>
        <end position="325"/>
    </location>
</feature>
<gene>
    <name evidence="12" type="ORF">PACLA_8A057228</name>
</gene>
<feature type="transmembrane region" description="Helical" evidence="10">
    <location>
        <begin position="23"/>
        <end position="48"/>
    </location>
</feature>
<evidence type="ECO:0000256" key="9">
    <source>
        <dbReference type="ARBA" id="ARBA00048048"/>
    </source>
</evidence>
<evidence type="ECO:0000256" key="5">
    <source>
        <dbReference type="ARBA" id="ARBA00023136"/>
    </source>
</evidence>
<dbReference type="GO" id="GO:0019706">
    <property type="term" value="F:protein-cysteine S-palmitoyltransferase activity"/>
    <property type="evidence" value="ECO:0007669"/>
    <property type="project" value="UniProtKB-EC"/>
</dbReference>
<dbReference type="PROSITE" id="PS50216">
    <property type="entry name" value="DHHC"/>
    <property type="match status" value="1"/>
</dbReference>
<evidence type="ECO:0000256" key="4">
    <source>
        <dbReference type="ARBA" id="ARBA00022989"/>
    </source>
</evidence>
<dbReference type="InterPro" id="IPR039859">
    <property type="entry name" value="PFA4/ZDH16/20/ERF2-like"/>
</dbReference>
<comment type="catalytic activity">
    <reaction evidence="9 10">
        <text>L-cysteinyl-[protein] + hexadecanoyl-CoA = S-hexadecanoyl-L-cysteinyl-[protein] + CoA</text>
        <dbReference type="Rhea" id="RHEA:36683"/>
        <dbReference type="Rhea" id="RHEA-COMP:10131"/>
        <dbReference type="Rhea" id="RHEA-COMP:11032"/>
        <dbReference type="ChEBI" id="CHEBI:29950"/>
        <dbReference type="ChEBI" id="CHEBI:57287"/>
        <dbReference type="ChEBI" id="CHEBI:57379"/>
        <dbReference type="ChEBI" id="CHEBI:74151"/>
        <dbReference type="EC" id="2.3.1.225"/>
    </reaction>
</comment>
<keyword evidence="3 10" id="KW-0812">Transmembrane</keyword>
<keyword evidence="13" id="KW-1185">Reference proteome</keyword>
<dbReference type="Pfam" id="PF01529">
    <property type="entry name" value="DHHC"/>
    <property type="match status" value="1"/>
</dbReference>
<dbReference type="EC" id="2.3.1.225" evidence="10"/>
<keyword evidence="6" id="KW-0564">Palmitate</keyword>
<dbReference type="GO" id="GO:0005783">
    <property type="term" value="C:endoplasmic reticulum"/>
    <property type="evidence" value="ECO:0007669"/>
    <property type="project" value="TreeGrafter"/>
</dbReference>
<reference evidence="12" key="1">
    <citation type="submission" date="2020-04" db="EMBL/GenBank/DDBJ databases">
        <authorList>
            <person name="Alioto T."/>
            <person name="Alioto T."/>
            <person name="Gomez Garrido J."/>
        </authorList>
    </citation>
    <scope>NUCLEOTIDE SEQUENCE</scope>
    <source>
        <strain evidence="12">A484AB</strain>
    </source>
</reference>
<evidence type="ECO:0000313" key="12">
    <source>
        <dbReference type="EMBL" id="CAB3989331.1"/>
    </source>
</evidence>
<protein>
    <recommendedName>
        <fullName evidence="10">Palmitoyltransferase</fullName>
        <ecNumber evidence="10">2.3.1.225</ecNumber>
    </recommendedName>
</protein>
<keyword evidence="5 10" id="KW-0472">Membrane</keyword>
<accession>A0A6S7GY94</accession>
<comment type="domain">
    <text evidence="10">The DHHC domain is required for palmitoyltransferase activity.</text>
</comment>
<keyword evidence="2 10" id="KW-0808">Transferase</keyword>